<dbReference type="Pfam" id="PF02643">
    <property type="entry name" value="DUF192"/>
    <property type="match status" value="1"/>
</dbReference>
<evidence type="ECO:0008006" key="3">
    <source>
        <dbReference type="Google" id="ProtNLM"/>
    </source>
</evidence>
<evidence type="ECO:0000313" key="2">
    <source>
        <dbReference type="Proteomes" id="UP000019801"/>
    </source>
</evidence>
<dbReference type="AlphaFoldDB" id="X5LZN4"/>
<dbReference type="PATRIC" id="fig|38323.4.peg.977"/>
<dbReference type="PANTHER" id="PTHR37953">
    <property type="entry name" value="UPF0127 PROTEIN MJ1496"/>
    <property type="match status" value="1"/>
</dbReference>
<dbReference type="STRING" id="38323.BM1374165_00914"/>
<dbReference type="KEGG" id="bhs:BM1374165_00914"/>
<dbReference type="EMBL" id="HG969191">
    <property type="protein sequence ID" value="CDO46922.1"/>
    <property type="molecule type" value="Genomic_DNA"/>
</dbReference>
<sequence length="193" mass="21680">MKKREICLSEKIKMLIFFKRGRTVLLAVSFILAISSAIAKKLLELPVDPIPLEIQTKQGTISYKVEIAFTQSQGVAGLMYRTDFPRGRAMLFRQHGSRELKDKQQFFMWMANTPLPLDMIFLNAEGIIVSIVERTSPFSTDIISSEVPATFALEVNAGEVSEKQIKKGQRVIHPAICGKCDGDKNDSGEYSFF</sequence>
<reference evidence="2" key="1">
    <citation type="submission" date="2013-11" db="EMBL/GenBank/DDBJ databases">
        <title>Genome sequencing of Bartonella spp. isolated from human blood.</title>
        <authorList>
            <person name="Raoult D."/>
        </authorList>
    </citation>
    <scope>NUCLEOTIDE SEQUENCE</scope>
    <source>
        <strain evidence="2">BM1374165</strain>
    </source>
</reference>
<protein>
    <recommendedName>
        <fullName evidence="3">DUF192 domain-containing protein</fullName>
    </recommendedName>
</protein>
<dbReference type="InterPro" id="IPR003795">
    <property type="entry name" value="DUF192"/>
</dbReference>
<gene>
    <name evidence="1" type="ORF">BM1374165_00914</name>
</gene>
<dbReference type="Gene3D" id="2.60.120.1140">
    <property type="entry name" value="Protein of unknown function DUF192"/>
    <property type="match status" value="1"/>
</dbReference>
<proteinExistence type="predicted"/>
<evidence type="ECO:0000313" key="1">
    <source>
        <dbReference type="EMBL" id="CDO46922.1"/>
    </source>
</evidence>
<name>X5LZN4_BARHN</name>
<accession>X5LZN4</accession>
<dbReference type="InterPro" id="IPR038695">
    <property type="entry name" value="Saro_0823-like_sf"/>
</dbReference>
<dbReference type="Proteomes" id="UP000019801">
    <property type="component" value="Chromosome I"/>
</dbReference>
<dbReference type="PANTHER" id="PTHR37953:SF1">
    <property type="entry name" value="UPF0127 PROTEIN MJ1496"/>
    <property type="match status" value="1"/>
</dbReference>
<organism evidence="1 2">
    <name type="scientific">Bartonella henselae</name>
    <name type="common">Rochalimaea henselae</name>
    <dbReference type="NCBI Taxonomy" id="38323"/>
    <lineage>
        <taxon>Bacteria</taxon>
        <taxon>Pseudomonadati</taxon>
        <taxon>Pseudomonadota</taxon>
        <taxon>Alphaproteobacteria</taxon>
        <taxon>Hyphomicrobiales</taxon>
        <taxon>Bartonellaceae</taxon>
        <taxon>Bartonella</taxon>
    </lineage>
</organism>